<dbReference type="AlphaFoldDB" id="A0A951UES3"/>
<reference evidence="5" key="1">
    <citation type="submission" date="2021-05" db="EMBL/GenBank/DDBJ databases">
        <authorList>
            <person name="Pietrasiak N."/>
            <person name="Ward R."/>
            <person name="Stajich J.E."/>
            <person name="Kurbessoian T."/>
        </authorList>
    </citation>
    <scope>NUCLEOTIDE SEQUENCE</scope>
    <source>
        <strain evidence="5">JT2-VF2</strain>
    </source>
</reference>
<dbReference type="SUPFAM" id="SSF53474">
    <property type="entry name" value="alpha/beta-Hydrolases"/>
    <property type="match status" value="1"/>
</dbReference>
<evidence type="ECO:0000259" key="4">
    <source>
        <dbReference type="Pfam" id="PF00561"/>
    </source>
</evidence>
<dbReference type="EMBL" id="JAHHHN010000003">
    <property type="protein sequence ID" value="MBW4560822.1"/>
    <property type="molecule type" value="Genomic_DNA"/>
</dbReference>
<dbReference type="GO" id="GO:0009234">
    <property type="term" value="P:menaquinone biosynthetic process"/>
    <property type="evidence" value="ECO:0007669"/>
    <property type="project" value="UniProtKB-UniRule"/>
</dbReference>
<comment type="similarity">
    <text evidence="3">Belongs to the AB hydrolase superfamily. MenH family.</text>
</comment>
<sequence length="271" mass="31081">MTLENYQFHYSLINNLDKPIILFLHGFMGNIDEFDEAIQILSDEFSYLILDLPGHGKTQVLGGDDYYTMPKTADALIHLLDDLKIPKCFLVGYSMGGRLALYLTLHFPERFIKVVLESASPGLATETERLERIHRDSQIARKLARSIERKDFAAFLSNWYNQAIFGNIKNHPKYNYMVENRLQNHPVELSKSLKLLGTGCQPSLWEKLKENKNPLLLIAGEDDKKFVNINTEMANLCDAIQLKIVSNAGHNVHFENTNDFVQNVKEFFNKS</sequence>
<evidence type="ECO:0000256" key="2">
    <source>
        <dbReference type="ARBA" id="ARBA00023239"/>
    </source>
</evidence>
<dbReference type="HAMAP" id="MF_01660">
    <property type="entry name" value="MenH"/>
    <property type="match status" value="1"/>
</dbReference>
<keyword evidence="2 3" id="KW-0456">Lyase</keyword>
<reference evidence="5" key="2">
    <citation type="journal article" date="2022" name="Microbiol. Resour. Announc.">
        <title>Metagenome Sequencing to Explore Phylogenomics of Terrestrial Cyanobacteria.</title>
        <authorList>
            <person name="Ward R.D."/>
            <person name="Stajich J.E."/>
            <person name="Johansen J.R."/>
            <person name="Huntemann M."/>
            <person name="Clum A."/>
            <person name="Foster B."/>
            <person name="Foster B."/>
            <person name="Roux S."/>
            <person name="Palaniappan K."/>
            <person name="Varghese N."/>
            <person name="Mukherjee S."/>
            <person name="Reddy T.B.K."/>
            <person name="Daum C."/>
            <person name="Copeland A."/>
            <person name="Chen I.A."/>
            <person name="Ivanova N.N."/>
            <person name="Kyrpides N.C."/>
            <person name="Shapiro N."/>
            <person name="Eloe-Fadrosh E.A."/>
            <person name="Pietrasiak N."/>
        </authorList>
    </citation>
    <scope>NUCLEOTIDE SEQUENCE</scope>
    <source>
        <strain evidence="5">JT2-VF2</strain>
    </source>
</reference>
<dbReference type="Gene3D" id="3.40.50.1820">
    <property type="entry name" value="alpha/beta hydrolase"/>
    <property type="match status" value="1"/>
</dbReference>
<keyword evidence="1" id="KW-0474">Menaquinone biosynthesis</keyword>
<protein>
    <recommendedName>
        <fullName evidence="3">Putative 2-succinyl-6-hydroxy-2,4-cyclohexadiene-1-carboxylate synthase</fullName>
        <shortName evidence="3">SHCHC synthase</shortName>
        <ecNumber evidence="3">4.2.99.20</ecNumber>
    </recommendedName>
</protein>
<dbReference type="InterPro" id="IPR000073">
    <property type="entry name" value="AB_hydrolase_1"/>
</dbReference>
<dbReference type="Proteomes" id="UP000715781">
    <property type="component" value="Unassembled WGS sequence"/>
</dbReference>
<feature type="domain" description="AB hydrolase-1" evidence="4">
    <location>
        <begin position="19"/>
        <end position="256"/>
    </location>
</feature>
<proteinExistence type="inferred from homology"/>
<comment type="catalytic activity">
    <reaction evidence="3">
        <text>5-enolpyruvoyl-6-hydroxy-2-succinyl-cyclohex-3-ene-1-carboxylate = (1R,6R)-6-hydroxy-2-succinyl-cyclohexa-2,4-diene-1-carboxylate + pyruvate</text>
        <dbReference type="Rhea" id="RHEA:25597"/>
        <dbReference type="ChEBI" id="CHEBI:15361"/>
        <dbReference type="ChEBI" id="CHEBI:58689"/>
        <dbReference type="ChEBI" id="CHEBI:58818"/>
        <dbReference type="EC" id="4.2.99.20"/>
    </reaction>
</comment>
<name>A0A951UES3_9NOST</name>
<comment type="subunit">
    <text evidence="3">Monomer.</text>
</comment>
<dbReference type="EC" id="4.2.99.20" evidence="3"/>
<dbReference type="Pfam" id="PF00561">
    <property type="entry name" value="Abhydrolase_1"/>
    <property type="match status" value="1"/>
</dbReference>
<comment type="pathway">
    <text evidence="3">Quinol/quinone metabolism; 1,4-dihydroxy-2-naphthoate biosynthesis; 1,4-dihydroxy-2-naphthoate from chorismate: step 3/7.</text>
</comment>
<comment type="pathway">
    <text evidence="3">Cofactor biosynthesis; phylloquinone biosynthesis.</text>
</comment>
<evidence type="ECO:0000313" key="6">
    <source>
        <dbReference type="Proteomes" id="UP000715781"/>
    </source>
</evidence>
<accession>A0A951UES3</accession>
<dbReference type="InterPro" id="IPR029058">
    <property type="entry name" value="AB_hydrolase_fold"/>
</dbReference>
<organism evidence="5 6">
    <name type="scientific">Mojavia pulchra JT2-VF2</name>
    <dbReference type="NCBI Taxonomy" id="287848"/>
    <lineage>
        <taxon>Bacteria</taxon>
        <taxon>Bacillati</taxon>
        <taxon>Cyanobacteriota</taxon>
        <taxon>Cyanophyceae</taxon>
        <taxon>Nostocales</taxon>
        <taxon>Nostocaceae</taxon>
    </lineage>
</organism>
<dbReference type="PANTHER" id="PTHR42916">
    <property type="entry name" value="2-SUCCINYL-5-ENOLPYRUVYL-6-HYDROXY-3-CYCLOHEXENE-1-CARBOXYLATE SYNTHASE"/>
    <property type="match status" value="1"/>
</dbReference>
<evidence type="ECO:0000313" key="5">
    <source>
        <dbReference type="EMBL" id="MBW4560822.1"/>
    </source>
</evidence>
<gene>
    <name evidence="3 5" type="primary">menH</name>
    <name evidence="5" type="ORF">KME32_06615</name>
</gene>
<evidence type="ECO:0000256" key="3">
    <source>
        <dbReference type="HAMAP-Rule" id="MF_01660"/>
    </source>
</evidence>
<dbReference type="NCBIfam" id="TIGR03695">
    <property type="entry name" value="menH_SHCHC"/>
    <property type="match status" value="1"/>
</dbReference>
<dbReference type="PANTHER" id="PTHR42916:SF1">
    <property type="entry name" value="PROTEIN PHYLLO, CHLOROPLASTIC"/>
    <property type="match status" value="1"/>
</dbReference>
<evidence type="ECO:0000256" key="1">
    <source>
        <dbReference type="ARBA" id="ARBA00022428"/>
    </source>
</evidence>
<comment type="caution">
    <text evidence="5">The sequence shown here is derived from an EMBL/GenBank/DDBJ whole genome shotgun (WGS) entry which is preliminary data.</text>
</comment>
<dbReference type="GO" id="GO:0070205">
    <property type="term" value="F:2-succinyl-6-hydroxy-2,4-cyclohexadiene-1-carboxylate synthase activity"/>
    <property type="evidence" value="ECO:0007669"/>
    <property type="project" value="UniProtKB-UniRule"/>
</dbReference>
<dbReference type="PRINTS" id="PR00111">
    <property type="entry name" value="ABHYDROLASE"/>
</dbReference>
<dbReference type="InterPro" id="IPR022485">
    <property type="entry name" value="SHCHC_synthase_MenH"/>
</dbReference>
<comment type="function">
    <text evidence="3">Catalyzes a proton abstraction reaction that results in 2,5-elimination of pyruvate from 2-succinyl-5-enolpyruvyl-6-hydroxy-3-cyclohexene-1-carboxylate (SEPHCHC) and the formation of 2-succinyl-6-hydroxy-2,4-cyclohexadiene-1-carboxylate (SHCHC).</text>
</comment>
<dbReference type="GO" id="GO:0042372">
    <property type="term" value="P:phylloquinone biosynthetic process"/>
    <property type="evidence" value="ECO:0007669"/>
    <property type="project" value="UniProtKB-UniRule"/>
</dbReference>